<dbReference type="GO" id="GO:0001522">
    <property type="term" value="P:pseudouridine synthesis"/>
    <property type="evidence" value="ECO:0007669"/>
    <property type="project" value="InterPro"/>
</dbReference>
<dbReference type="AlphaFoldDB" id="A0A7C2RIN5"/>
<dbReference type="CDD" id="cd02869">
    <property type="entry name" value="PseudoU_synth_RluA_like"/>
    <property type="match status" value="1"/>
</dbReference>
<keyword evidence="2" id="KW-0413">Isomerase</keyword>
<dbReference type="PROSITE" id="PS50889">
    <property type="entry name" value="S4"/>
    <property type="match status" value="1"/>
</dbReference>
<dbReference type="SUPFAM" id="SSF55174">
    <property type="entry name" value="Alpha-L RNA-binding motif"/>
    <property type="match status" value="1"/>
</dbReference>
<dbReference type="PANTHER" id="PTHR21600">
    <property type="entry name" value="MITOCHONDRIAL RNA PSEUDOURIDINE SYNTHASE"/>
    <property type="match status" value="1"/>
</dbReference>
<accession>A0A7C2RIN5</accession>
<keyword evidence="3" id="KW-0694">RNA-binding</keyword>
<proteinExistence type="inferred from homology"/>
<evidence type="ECO:0000256" key="2">
    <source>
        <dbReference type="ARBA" id="ARBA00023235"/>
    </source>
</evidence>
<dbReference type="Gene3D" id="3.30.2350.10">
    <property type="entry name" value="Pseudouridine synthase"/>
    <property type="match status" value="1"/>
</dbReference>
<feature type="domain" description="Pseudouridine synthase RsuA/RluA-like" evidence="4">
    <location>
        <begin position="88"/>
        <end position="227"/>
    </location>
</feature>
<dbReference type="InterPro" id="IPR036986">
    <property type="entry name" value="S4_RNA-bd_sf"/>
</dbReference>
<dbReference type="InterPro" id="IPR020103">
    <property type="entry name" value="PsdUridine_synth_cat_dom_sf"/>
</dbReference>
<evidence type="ECO:0000256" key="1">
    <source>
        <dbReference type="ARBA" id="ARBA00010876"/>
    </source>
</evidence>
<gene>
    <name evidence="5" type="ORF">ENO10_04555</name>
</gene>
<dbReference type="GO" id="GO:0009982">
    <property type="term" value="F:pseudouridine synthase activity"/>
    <property type="evidence" value="ECO:0007669"/>
    <property type="project" value="InterPro"/>
</dbReference>
<evidence type="ECO:0000313" key="5">
    <source>
        <dbReference type="EMBL" id="HER40474.1"/>
    </source>
</evidence>
<dbReference type="InterPro" id="IPR006145">
    <property type="entry name" value="PsdUridine_synth_RsuA/RluA"/>
</dbReference>
<dbReference type="Gene3D" id="3.10.290.10">
    <property type="entry name" value="RNA-binding S4 domain"/>
    <property type="match status" value="1"/>
</dbReference>
<dbReference type="PANTHER" id="PTHR21600:SF83">
    <property type="entry name" value="PSEUDOURIDYLATE SYNTHASE RPUSD4, MITOCHONDRIAL"/>
    <property type="match status" value="1"/>
</dbReference>
<dbReference type="PROSITE" id="PS01129">
    <property type="entry name" value="PSI_RLU"/>
    <property type="match status" value="1"/>
</dbReference>
<dbReference type="CDD" id="cd00165">
    <property type="entry name" value="S4"/>
    <property type="match status" value="1"/>
</dbReference>
<protein>
    <submittedName>
        <fullName evidence="5">RluA family pseudouridine synthase</fullName>
    </submittedName>
</protein>
<name>A0A7C2RIN5_9FLAO</name>
<evidence type="ECO:0000256" key="3">
    <source>
        <dbReference type="PROSITE-ProRule" id="PRU00182"/>
    </source>
</evidence>
<dbReference type="Proteomes" id="UP000885753">
    <property type="component" value="Unassembled WGS sequence"/>
</dbReference>
<evidence type="ECO:0000259" key="4">
    <source>
        <dbReference type="Pfam" id="PF00849"/>
    </source>
</evidence>
<dbReference type="InterPro" id="IPR050188">
    <property type="entry name" value="RluA_PseudoU_synthase"/>
</dbReference>
<dbReference type="InterPro" id="IPR006224">
    <property type="entry name" value="PsdUridine_synth_RluA-like_CS"/>
</dbReference>
<organism evidence="5">
    <name type="scientific">Salinimicrobium catena</name>
    <dbReference type="NCBI Taxonomy" id="390640"/>
    <lineage>
        <taxon>Bacteria</taxon>
        <taxon>Pseudomonadati</taxon>
        <taxon>Bacteroidota</taxon>
        <taxon>Flavobacteriia</taxon>
        <taxon>Flavobacteriales</taxon>
        <taxon>Flavobacteriaceae</taxon>
        <taxon>Salinimicrobium</taxon>
    </lineage>
</organism>
<dbReference type="GO" id="GO:0003723">
    <property type="term" value="F:RNA binding"/>
    <property type="evidence" value="ECO:0007669"/>
    <property type="project" value="UniProtKB-KW"/>
</dbReference>
<dbReference type="EMBL" id="DSEE01000334">
    <property type="protein sequence ID" value="HER40474.1"/>
    <property type="molecule type" value="Genomic_DNA"/>
</dbReference>
<sequence>MKTETHIVPEAVAPTRLQEYGVEIFSSCPTKSALKKAIKKGGVQVNGRLASTATFITGGETIELSLPEKVASRRKLDFALKVIFEDEHLAVVHKPAGIVVSGNSFKTIANALPQNLDPGNLPDATTPRPVHRLDLATTGLLLVGKTHGSIRALNKMFEDKKVKKTYYAVTIKKMDACGRITQPVDDKQAATVYRVCDSVPSKRFGALNLVRLHPETGRRHQLRKHLSGMGNPIFGDKEYGQEDLILMGKGMYLHAFSLEFIHPFTGEEMHLEDELPKKFRKIFQPLKTGQSFQEK</sequence>
<comment type="caution">
    <text evidence="5">The sequence shown here is derived from an EMBL/GenBank/DDBJ whole genome shotgun (WGS) entry which is preliminary data.</text>
</comment>
<dbReference type="GO" id="GO:0140098">
    <property type="term" value="F:catalytic activity, acting on RNA"/>
    <property type="evidence" value="ECO:0007669"/>
    <property type="project" value="UniProtKB-ARBA"/>
</dbReference>
<dbReference type="SUPFAM" id="SSF55120">
    <property type="entry name" value="Pseudouridine synthase"/>
    <property type="match status" value="1"/>
</dbReference>
<comment type="similarity">
    <text evidence="1">Belongs to the pseudouridine synthase RluA family.</text>
</comment>
<dbReference type="Pfam" id="PF00849">
    <property type="entry name" value="PseudoU_synth_2"/>
    <property type="match status" value="1"/>
</dbReference>
<reference evidence="5" key="1">
    <citation type="journal article" date="2020" name="mSystems">
        <title>Genome- and Community-Level Interaction Insights into Carbon Utilization and Element Cycling Functions of Hydrothermarchaeota in Hydrothermal Sediment.</title>
        <authorList>
            <person name="Zhou Z."/>
            <person name="Liu Y."/>
            <person name="Xu W."/>
            <person name="Pan J."/>
            <person name="Luo Z.H."/>
            <person name="Li M."/>
        </authorList>
    </citation>
    <scope>NUCLEOTIDE SEQUENCE [LARGE SCALE GENOMIC DNA]</scope>
    <source>
        <strain evidence="5">SpSt-1235</strain>
    </source>
</reference>
<dbReference type="GO" id="GO:0006396">
    <property type="term" value="P:RNA processing"/>
    <property type="evidence" value="ECO:0007669"/>
    <property type="project" value="UniProtKB-ARBA"/>
</dbReference>